<dbReference type="InterPro" id="IPR036388">
    <property type="entry name" value="WH-like_DNA-bd_sf"/>
</dbReference>
<evidence type="ECO:0000256" key="1">
    <source>
        <dbReference type="ARBA" id="ARBA00011046"/>
    </source>
</evidence>
<evidence type="ECO:0000256" key="3">
    <source>
        <dbReference type="ARBA" id="ARBA00023125"/>
    </source>
</evidence>
<keyword evidence="4" id="KW-0804">Transcription</keyword>
<protein>
    <submittedName>
        <fullName evidence="5">BlaI/MecI/CopY family transcriptional regulator</fullName>
    </submittedName>
</protein>
<organism evidence="5 6">
    <name type="scientific">Yaniella flava</name>
    <dbReference type="NCBI Taxonomy" id="287930"/>
    <lineage>
        <taxon>Bacteria</taxon>
        <taxon>Bacillati</taxon>
        <taxon>Actinomycetota</taxon>
        <taxon>Actinomycetes</taxon>
        <taxon>Micrococcales</taxon>
        <taxon>Micrococcaceae</taxon>
        <taxon>Yaniella</taxon>
    </lineage>
</organism>
<comment type="similarity">
    <text evidence="1">Belongs to the BlaI transcriptional regulatory family.</text>
</comment>
<sequence length="120" mass="13660">MTTSPHGAPQLGELEQQVMNLLWQAHPRSVRQVMDALPSSPAYTTIATVMQNLRTKNMVRSQHDGRFVFYVPQVGREEYIAQQMHQALDTSHDKAASILHFVQDMPEDGLQMLRNYLGQP</sequence>
<dbReference type="Gene3D" id="1.10.10.10">
    <property type="entry name" value="Winged helix-like DNA-binding domain superfamily/Winged helix DNA-binding domain"/>
    <property type="match status" value="1"/>
</dbReference>
<dbReference type="RefSeq" id="WP_343957744.1">
    <property type="nucleotide sequence ID" value="NZ_BAAAMN010000034.1"/>
</dbReference>
<gene>
    <name evidence="5" type="ORF">GCM10009720_17800</name>
</gene>
<name>A0ABN2UJH2_9MICC</name>
<evidence type="ECO:0000256" key="4">
    <source>
        <dbReference type="ARBA" id="ARBA00023163"/>
    </source>
</evidence>
<evidence type="ECO:0000256" key="2">
    <source>
        <dbReference type="ARBA" id="ARBA00023015"/>
    </source>
</evidence>
<comment type="caution">
    <text evidence="5">The sequence shown here is derived from an EMBL/GenBank/DDBJ whole genome shotgun (WGS) entry which is preliminary data.</text>
</comment>
<evidence type="ECO:0000313" key="6">
    <source>
        <dbReference type="Proteomes" id="UP001501461"/>
    </source>
</evidence>
<accession>A0ABN2UJH2</accession>
<dbReference type="Gene3D" id="6.10.140.850">
    <property type="match status" value="1"/>
</dbReference>
<keyword evidence="2" id="KW-0805">Transcription regulation</keyword>
<proteinExistence type="inferred from homology"/>
<keyword evidence="3" id="KW-0238">DNA-binding</keyword>
<dbReference type="InterPro" id="IPR005650">
    <property type="entry name" value="BlaI_family"/>
</dbReference>
<dbReference type="Pfam" id="PF03965">
    <property type="entry name" value="Penicillinase_R"/>
    <property type="match status" value="1"/>
</dbReference>
<evidence type="ECO:0000313" key="5">
    <source>
        <dbReference type="EMBL" id="GAA2037758.1"/>
    </source>
</evidence>
<dbReference type="InterPro" id="IPR036390">
    <property type="entry name" value="WH_DNA-bd_sf"/>
</dbReference>
<reference evidence="5 6" key="1">
    <citation type="journal article" date="2019" name="Int. J. Syst. Evol. Microbiol.">
        <title>The Global Catalogue of Microorganisms (GCM) 10K type strain sequencing project: providing services to taxonomists for standard genome sequencing and annotation.</title>
        <authorList>
            <consortium name="The Broad Institute Genomics Platform"/>
            <consortium name="The Broad Institute Genome Sequencing Center for Infectious Disease"/>
            <person name="Wu L."/>
            <person name="Ma J."/>
        </authorList>
    </citation>
    <scope>NUCLEOTIDE SEQUENCE [LARGE SCALE GENOMIC DNA]</scope>
    <source>
        <strain evidence="5 6">JCM 13595</strain>
    </source>
</reference>
<keyword evidence="6" id="KW-1185">Reference proteome</keyword>
<dbReference type="EMBL" id="BAAAMN010000034">
    <property type="protein sequence ID" value="GAA2037758.1"/>
    <property type="molecule type" value="Genomic_DNA"/>
</dbReference>
<dbReference type="Proteomes" id="UP001501461">
    <property type="component" value="Unassembled WGS sequence"/>
</dbReference>
<dbReference type="SUPFAM" id="SSF46785">
    <property type="entry name" value="Winged helix' DNA-binding domain"/>
    <property type="match status" value="1"/>
</dbReference>